<comment type="caution">
    <text evidence="1">The sequence shown here is derived from an EMBL/GenBank/DDBJ whole genome shotgun (WGS) entry which is preliminary data.</text>
</comment>
<protein>
    <submittedName>
        <fullName evidence="1">Uncharacterized protein</fullName>
    </submittedName>
</protein>
<organism evidence="1 2">
    <name type="scientific">Lithospermum erythrorhizon</name>
    <name type="common">Purple gromwell</name>
    <name type="synonym">Lithospermum officinale var. erythrorhizon</name>
    <dbReference type="NCBI Taxonomy" id="34254"/>
    <lineage>
        <taxon>Eukaryota</taxon>
        <taxon>Viridiplantae</taxon>
        <taxon>Streptophyta</taxon>
        <taxon>Embryophyta</taxon>
        <taxon>Tracheophyta</taxon>
        <taxon>Spermatophyta</taxon>
        <taxon>Magnoliopsida</taxon>
        <taxon>eudicotyledons</taxon>
        <taxon>Gunneridae</taxon>
        <taxon>Pentapetalae</taxon>
        <taxon>asterids</taxon>
        <taxon>lamiids</taxon>
        <taxon>Boraginales</taxon>
        <taxon>Boraginaceae</taxon>
        <taxon>Boraginoideae</taxon>
        <taxon>Lithospermeae</taxon>
        <taxon>Lithospermum</taxon>
    </lineage>
</organism>
<evidence type="ECO:0000313" key="1">
    <source>
        <dbReference type="EMBL" id="GAA0147039.1"/>
    </source>
</evidence>
<gene>
    <name evidence="1" type="ORF">LIER_06839</name>
</gene>
<reference evidence="1 2" key="1">
    <citation type="submission" date="2024-01" db="EMBL/GenBank/DDBJ databases">
        <title>The complete chloroplast genome sequence of Lithospermum erythrorhizon: insights into the phylogenetic relationship among Boraginaceae species and the maternal lineages of purple gromwells.</title>
        <authorList>
            <person name="Okada T."/>
            <person name="Watanabe K."/>
        </authorList>
    </citation>
    <scope>NUCLEOTIDE SEQUENCE [LARGE SCALE GENOMIC DNA]</scope>
</reference>
<evidence type="ECO:0000313" key="2">
    <source>
        <dbReference type="Proteomes" id="UP001454036"/>
    </source>
</evidence>
<proteinExistence type="predicted"/>
<keyword evidence="2" id="KW-1185">Reference proteome</keyword>
<sequence length="117" mass="14017">MYVGGWVKYVDYCEASRMTMIWLMYCLREMELTVICFLFYKKPMTSLNNGLVHIKTQEDVDEMLEWTRGVREIRIYVTHPSRKLAKSLLLGEIYGDLRCEWHTTTLKEIDDEELRLL</sequence>
<dbReference type="AlphaFoldDB" id="A0AAV3P612"/>
<accession>A0AAV3P612</accession>
<dbReference type="Proteomes" id="UP001454036">
    <property type="component" value="Unassembled WGS sequence"/>
</dbReference>
<name>A0AAV3P612_LITER</name>
<dbReference type="EMBL" id="BAABME010001018">
    <property type="protein sequence ID" value="GAA0147039.1"/>
    <property type="molecule type" value="Genomic_DNA"/>
</dbReference>